<dbReference type="Proteomes" id="UP000275394">
    <property type="component" value="Unassembled WGS sequence"/>
</dbReference>
<name>A0A3N2E0P0_9GAMM</name>
<keyword evidence="2" id="KW-0732">Signal</keyword>
<dbReference type="RefSeq" id="WP_162844097.1">
    <property type="nucleotide sequence ID" value="NZ_RKHR01000003.1"/>
</dbReference>
<dbReference type="InterPro" id="IPR054246">
    <property type="entry name" value="DUF6973"/>
</dbReference>
<dbReference type="EMBL" id="RKHR01000003">
    <property type="protein sequence ID" value="ROS05691.1"/>
    <property type="molecule type" value="Genomic_DNA"/>
</dbReference>
<dbReference type="PANTHER" id="PTHR32305">
    <property type="match status" value="1"/>
</dbReference>
<feature type="domain" description="Teneurin-like YD-shell" evidence="4">
    <location>
        <begin position="526"/>
        <end position="770"/>
    </location>
</feature>
<accession>A0A3N2E0P0</accession>
<comment type="caution">
    <text evidence="5">The sequence shown here is derived from an EMBL/GenBank/DDBJ whole genome shotgun (WGS) entry which is preliminary data.</text>
</comment>
<dbReference type="PRINTS" id="PR00394">
    <property type="entry name" value="RHSPROTEIN"/>
</dbReference>
<dbReference type="InterPro" id="IPR050708">
    <property type="entry name" value="T6SS_VgrG/RHS"/>
</dbReference>
<gene>
    <name evidence="5" type="ORF">EDC56_1240</name>
</gene>
<dbReference type="NCBIfam" id="TIGR03696">
    <property type="entry name" value="Rhs_assc_core"/>
    <property type="match status" value="1"/>
</dbReference>
<feature type="signal peptide" evidence="2">
    <location>
        <begin position="1"/>
        <end position="24"/>
    </location>
</feature>
<dbReference type="InterPro" id="IPR022385">
    <property type="entry name" value="Rhs_assc_core"/>
</dbReference>
<keyword evidence="6" id="KW-1185">Reference proteome</keyword>
<sequence length="922" mass="102137">MKSRLKTLSALIAVSISYASGSIAQTIQSYQYNAQGQLIEVDGARTDVSDITSYSYDERGHLASMTNALGHTQFFSHDWRGLLERYIDANGVETRMSYDLNGRLTSTTVVAPGGDRSLDAVTSYQYNAEGDIEQVTLPSGERLDYIYDQARRMVGVFNHVGERIDLVLDDAGNLLSRTVVDASGTITAQQQRVYDELSRLITVVGAKGQEQQVRYDLNGNRIESVEALGGTTTNTYDALGRLISSLHPDQGVEQFAYDGDNRLTQVTAANGAITGYHYMDGQLQLISSPDTGDTQYVYDSADNLIEKTDARGVVVQYQYDALNRLLAQSYPENSYADAQFSYDQGSNGIGQLTGFSNGVATSDRQYDYQGRLQTLTETLDNRWHFSTAYHYDLSGNIVSINYPSGRIVYYQYDDVGRVIEISMQASAAAVPQTLVSDIQYQPFGGVASLSFGNGVSQQYVYDLDGQMTAVTTSGDNPLRASEYRYDGNGNISAIIDSLDITPTRYLSYDMMNRLTWDQEDDLSAEQAGEAFSYDQAGNRLTHQQWQKPNQSTLTTLSYSPASNRLLSKGEQAISYDATGNIIGYGADQTFYYNDNNRLVTYAKDGAWLGGYAYNAIGQRVIAYGEVDGVGRQRSLHYTQGGQYLSESRLSLGFDFIDQQTDYIYLGTIPVAQVRRDYNADGATVAESLLYLHTDQLHTPRLATDAEQRVVWRWNSDAFGSTPPQRDPDADGIDTDVHLRFAGQLQTGESPFFYNYYRDYDPSLGRYLQSDPIGLAGGINTYGYVGGNPLGYVDPYGLLRWPGDIYDDAVNDTKRKFPNRNDGHWNGRADAYRHCLASCESTRENGTFVAWLTGDANEKRGDWLRNQNQREKNMDQWNNSCGSAAANDSGSCAGNCMKYLKNDVLDSGNGTGGSFGFGNGYWD</sequence>
<dbReference type="PANTHER" id="PTHR32305:SF15">
    <property type="entry name" value="PROTEIN RHSA-RELATED"/>
    <property type="match status" value="1"/>
</dbReference>
<dbReference type="Pfam" id="PF25023">
    <property type="entry name" value="TEN_YD-shell"/>
    <property type="match status" value="1"/>
</dbReference>
<dbReference type="Pfam" id="PF22322">
    <property type="entry name" value="DUF6973"/>
    <property type="match status" value="1"/>
</dbReference>
<evidence type="ECO:0000256" key="2">
    <source>
        <dbReference type="SAM" id="SignalP"/>
    </source>
</evidence>
<organism evidence="5 6">
    <name type="scientific">Sinobacterium caligoides</name>
    <dbReference type="NCBI Taxonomy" id="933926"/>
    <lineage>
        <taxon>Bacteria</taxon>
        <taxon>Pseudomonadati</taxon>
        <taxon>Pseudomonadota</taxon>
        <taxon>Gammaproteobacteria</taxon>
        <taxon>Cellvibrionales</taxon>
        <taxon>Spongiibacteraceae</taxon>
        <taxon>Sinobacterium</taxon>
    </lineage>
</organism>
<dbReference type="AlphaFoldDB" id="A0A3N2E0P0"/>
<keyword evidence="1" id="KW-0677">Repeat</keyword>
<dbReference type="InterPro" id="IPR031325">
    <property type="entry name" value="RHS_repeat"/>
</dbReference>
<reference evidence="5 6" key="1">
    <citation type="submission" date="2018-11" db="EMBL/GenBank/DDBJ databases">
        <title>Genomic Encyclopedia of Type Strains, Phase IV (KMG-IV): sequencing the most valuable type-strain genomes for metagenomic binning, comparative biology and taxonomic classification.</title>
        <authorList>
            <person name="Goeker M."/>
        </authorList>
    </citation>
    <scope>NUCLEOTIDE SEQUENCE [LARGE SCALE GENOMIC DNA]</scope>
    <source>
        <strain evidence="5 6">DSM 100316</strain>
    </source>
</reference>
<dbReference type="Pfam" id="PF05593">
    <property type="entry name" value="RHS_repeat"/>
    <property type="match status" value="3"/>
</dbReference>
<feature type="domain" description="DUF6973" evidence="3">
    <location>
        <begin position="806"/>
        <end position="887"/>
    </location>
</feature>
<evidence type="ECO:0000313" key="6">
    <source>
        <dbReference type="Proteomes" id="UP000275394"/>
    </source>
</evidence>
<dbReference type="Gene3D" id="2.180.10.10">
    <property type="entry name" value="RHS repeat-associated core"/>
    <property type="match status" value="2"/>
</dbReference>
<protein>
    <submittedName>
        <fullName evidence="5">RHS repeat-associated protein</fullName>
    </submittedName>
</protein>
<evidence type="ECO:0000256" key="1">
    <source>
        <dbReference type="ARBA" id="ARBA00022737"/>
    </source>
</evidence>
<dbReference type="InterPro" id="IPR006530">
    <property type="entry name" value="YD"/>
</dbReference>
<proteinExistence type="predicted"/>
<dbReference type="NCBIfam" id="TIGR01643">
    <property type="entry name" value="YD_repeat_2x"/>
    <property type="match status" value="6"/>
</dbReference>
<evidence type="ECO:0000313" key="5">
    <source>
        <dbReference type="EMBL" id="ROS05691.1"/>
    </source>
</evidence>
<evidence type="ECO:0000259" key="3">
    <source>
        <dbReference type="Pfam" id="PF22322"/>
    </source>
</evidence>
<dbReference type="InterPro" id="IPR056823">
    <property type="entry name" value="TEN-like_YD-shell"/>
</dbReference>
<evidence type="ECO:0000259" key="4">
    <source>
        <dbReference type="Pfam" id="PF25023"/>
    </source>
</evidence>
<feature type="chain" id="PRO_5018116587" evidence="2">
    <location>
        <begin position="25"/>
        <end position="922"/>
    </location>
</feature>